<proteinExistence type="predicted"/>
<evidence type="ECO:0000313" key="2">
    <source>
        <dbReference type="Proteomes" id="UP000322887"/>
    </source>
</evidence>
<keyword evidence="2" id="KW-1185">Reference proteome</keyword>
<reference evidence="1 2" key="1">
    <citation type="submission" date="2019-08" db="EMBL/GenBank/DDBJ databases">
        <title>Deep-cultivation of Planctomycetes and their phenomic and genomic characterization uncovers novel biology.</title>
        <authorList>
            <person name="Wiegand S."/>
            <person name="Jogler M."/>
            <person name="Boedeker C."/>
            <person name="Pinto D."/>
            <person name="Vollmers J."/>
            <person name="Rivas-Marin E."/>
            <person name="Kohn T."/>
            <person name="Peeters S.H."/>
            <person name="Heuer A."/>
            <person name="Rast P."/>
            <person name="Oberbeckmann S."/>
            <person name="Bunk B."/>
            <person name="Jeske O."/>
            <person name="Meyerdierks A."/>
            <person name="Storesund J.E."/>
            <person name="Kallscheuer N."/>
            <person name="Luecker S."/>
            <person name="Lage O.M."/>
            <person name="Pohl T."/>
            <person name="Merkel B.J."/>
            <person name="Hornburger P."/>
            <person name="Mueller R.-W."/>
            <person name="Bruemmer F."/>
            <person name="Labrenz M."/>
            <person name="Spormann A.M."/>
            <person name="Op den Camp H."/>
            <person name="Overmann J."/>
            <person name="Amann R."/>
            <person name="Jetten M.S.M."/>
            <person name="Mascher T."/>
            <person name="Medema M.H."/>
            <person name="Devos D.P."/>
            <person name="Kaster A.-K."/>
            <person name="Ovreas L."/>
            <person name="Rohde M."/>
            <person name="Galperin M.Y."/>
            <person name="Jogler C."/>
        </authorList>
    </citation>
    <scope>NUCLEOTIDE SEQUENCE [LARGE SCALE GENOMIC DNA]</scope>
    <source>
        <strain evidence="1 2">DSM 8797</strain>
    </source>
</reference>
<accession>A0ABX5YPD8</accession>
<organism evidence="1 2">
    <name type="scientific">Gimesia maris</name>
    <dbReference type="NCBI Taxonomy" id="122"/>
    <lineage>
        <taxon>Bacteria</taxon>
        <taxon>Pseudomonadati</taxon>
        <taxon>Planctomycetota</taxon>
        <taxon>Planctomycetia</taxon>
        <taxon>Planctomycetales</taxon>
        <taxon>Planctomycetaceae</taxon>
        <taxon>Gimesia</taxon>
    </lineage>
</organism>
<sequence length="32" mass="3644">MGLLNIKGAFFSEEGSFRYGPLIRIIDPNDSW</sequence>
<dbReference type="Proteomes" id="UP000322887">
    <property type="component" value="Chromosome"/>
</dbReference>
<dbReference type="EMBL" id="CP042910">
    <property type="protein sequence ID" value="QEG17619.1"/>
    <property type="molecule type" value="Genomic_DNA"/>
</dbReference>
<gene>
    <name evidence="1" type="ORF">GmarT_35010</name>
</gene>
<protein>
    <submittedName>
        <fullName evidence="1">Uncharacterized protein</fullName>
    </submittedName>
</protein>
<evidence type="ECO:0000313" key="1">
    <source>
        <dbReference type="EMBL" id="QEG17619.1"/>
    </source>
</evidence>
<name>A0ABX5YPD8_9PLAN</name>